<comment type="caution">
    <text evidence="1">The sequence shown here is derived from an EMBL/GenBank/DDBJ whole genome shotgun (WGS) entry which is preliminary data.</text>
</comment>
<proteinExistence type="predicted"/>
<reference evidence="1 2" key="2">
    <citation type="submission" date="2009-03" db="EMBL/GenBank/DDBJ databases">
        <title>Draft genome sequence of Roseburia inulinivorans (DSM 16841).</title>
        <authorList>
            <person name="Sudarsanam P."/>
            <person name="Ley R."/>
            <person name="Guruge J."/>
            <person name="Turnbaugh P.J."/>
            <person name="Mahowald M."/>
            <person name="Liep D."/>
            <person name="Gordon J."/>
        </authorList>
    </citation>
    <scope>NUCLEOTIDE SEQUENCE [LARGE SCALE GENOMIC DNA]</scope>
    <source>
        <strain evidence="1 2">DSM 16841</strain>
    </source>
</reference>
<evidence type="ECO:0000313" key="1">
    <source>
        <dbReference type="EMBL" id="EEG94284.1"/>
    </source>
</evidence>
<dbReference type="Proteomes" id="UP000003561">
    <property type="component" value="Unassembled WGS sequence"/>
</dbReference>
<organism evidence="1 2">
    <name type="scientific">Roseburia inulinivorans DSM 16841</name>
    <dbReference type="NCBI Taxonomy" id="622312"/>
    <lineage>
        <taxon>Bacteria</taxon>
        <taxon>Bacillati</taxon>
        <taxon>Bacillota</taxon>
        <taxon>Clostridia</taxon>
        <taxon>Lachnospirales</taxon>
        <taxon>Lachnospiraceae</taxon>
        <taxon>Roseburia</taxon>
    </lineage>
</organism>
<protein>
    <submittedName>
        <fullName evidence="1">Uncharacterized protein</fullName>
    </submittedName>
</protein>
<name>C0FT55_9FIRM</name>
<gene>
    <name evidence="1" type="ORF">ROSEINA2194_01922</name>
</gene>
<dbReference type="EMBL" id="ACFY01000084">
    <property type="protein sequence ID" value="EEG94284.1"/>
    <property type="molecule type" value="Genomic_DNA"/>
</dbReference>
<evidence type="ECO:0000313" key="2">
    <source>
        <dbReference type="Proteomes" id="UP000003561"/>
    </source>
</evidence>
<dbReference type="AlphaFoldDB" id="C0FT55"/>
<sequence>MAHKENNICLYRFSFIYVMSDLWENAYTCPIYAVACTTESAIYVMELTVMGGVPIG</sequence>
<reference evidence="1 2" key="1">
    <citation type="submission" date="2009-02" db="EMBL/GenBank/DDBJ databases">
        <authorList>
            <person name="Fulton L."/>
            <person name="Clifton S."/>
            <person name="Fulton B."/>
            <person name="Xu J."/>
            <person name="Minx P."/>
            <person name="Pepin K.H."/>
            <person name="Johnson M."/>
            <person name="Bhonagiri V."/>
            <person name="Nash W.E."/>
            <person name="Mardis E.R."/>
            <person name="Wilson R.K."/>
        </authorList>
    </citation>
    <scope>NUCLEOTIDE SEQUENCE [LARGE SCALE GENOMIC DNA]</scope>
    <source>
        <strain evidence="1 2">DSM 16841</strain>
    </source>
</reference>
<accession>C0FT55</accession>